<dbReference type="EMBL" id="JAVDRF010000006">
    <property type="protein sequence ID" value="MDR6537464.1"/>
    <property type="molecule type" value="Genomic_DNA"/>
</dbReference>
<dbReference type="Proteomes" id="UP001184230">
    <property type="component" value="Unassembled WGS sequence"/>
</dbReference>
<dbReference type="RefSeq" id="WP_309903404.1">
    <property type="nucleotide sequence ID" value="NZ_JAVDRF010000006.1"/>
</dbReference>
<evidence type="ECO:0000313" key="2">
    <source>
        <dbReference type="Proteomes" id="UP001184230"/>
    </source>
</evidence>
<reference evidence="1 2" key="1">
    <citation type="submission" date="2023-07" db="EMBL/GenBank/DDBJ databases">
        <title>Sorghum-associated microbial communities from plants grown in Nebraska, USA.</title>
        <authorList>
            <person name="Schachtman D."/>
        </authorList>
    </citation>
    <scope>NUCLEOTIDE SEQUENCE [LARGE SCALE GENOMIC DNA]</scope>
    <source>
        <strain evidence="1 2">DS1781</strain>
    </source>
</reference>
<keyword evidence="2" id="KW-1185">Reference proteome</keyword>
<gene>
    <name evidence="1" type="ORF">J2739_003241</name>
</gene>
<protein>
    <submittedName>
        <fullName evidence="1">Uncharacterized protein</fullName>
    </submittedName>
</protein>
<sequence length="49" mass="5198">MASILVKPRRAAMTSQVIDRMRGGGVALRACGAGMRRAVPPAVIEPCYL</sequence>
<evidence type="ECO:0000313" key="1">
    <source>
        <dbReference type="EMBL" id="MDR6537464.1"/>
    </source>
</evidence>
<accession>A0ABU1NG75</accession>
<comment type="caution">
    <text evidence="1">The sequence shown here is derived from an EMBL/GenBank/DDBJ whole genome shotgun (WGS) entry which is preliminary data.</text>
</comment>
<organism evidence="1 2">
    <name type="scientific">Variovorax soli</name>
    <dbReference type="NCBI Taxonomy" id="376815"/>
    <lineage>
        <taxon>Bacteria</taxon>
        <taxon>Pseudomonadati</taxon>
        <taxon>Pseudomonadota</taxon>
        <taxon>Betaproteobacteria</taxon>
        <taxon>Burkholderiales</taxon>
        <taxon>Comamonadaceae</taxon>
        <taxon>Variovorax</taxon>
    </lineage>
</organism>
<proteinExistence type="predicted"/>
<name>A0ABU1NG75_9BURK</name>